<dbReference type="PANTHER" id="PTHR41294:SF1">
    <property type="entry name" value="CADMIUM-INDUCED PROTEIN CADI"/>
    <property type="match status" value="1"/>
</dbReference>
<evidence type="ECO:0000259" key="1">
    <source>
        <dbReference type="PROSITE" id="PS51819"/>
    </source>
</evidence>
<dbReference type="RefSeq" id="WP_425571228.1">
    <property type="nucleotide sequence ID" value="NZ_BAABGA010000006.1"/>
</dbReference>
<proteinExistence type="predicted"/>
<reference evidence="3" key="1">
    <citation type="journal article" date="2019" name="Int. J. Syst. Evol. Microbiol.">
        <title>The Global Catalogue of Microorganisms (GCM) 10K type strain sequencing project: providing services to taxonomists for standard genome sequencing and annotation.</title>
        <authorList>
            <consortium name="The Broad Institute Genomics Platform"/>
            <consortium name="The Broad Institute Genome Sequencing Center for Infectious Disease"/>
            <person name="Wu L."/>
            <person name="Ma J."/>
        </authorList>
    </citation>
    <scope>NUCLEOTIDE SEQUENCE [LARGE SCALE GENOMIC DNA]</scope>
    <source>
        <strain evidence="3">JCM 17759</strain>
    </source>
</reference>
<protein>
    <submittedName>
        <fullName evidence="2">ArsI/CadI family heavy metal resistance metalloenzyme</fullName>
    </submittedName>
</protein>
<dbReference type="EMBL" id="BAABGA010000006">
    <property type="protein sequence ID" value="GAA4444334.1"/>
    <property type="molecule type" value="Genomic_DNA"/>
</dbReference>
<sequence>MSQSAVHFATARRIHISLAVSNVDRSTEFYRSLFEAEPTKSRPGYARFEVAEPPLNLSIIESSEAKGPADPTSHFGIQVKSTDTVGDMRRRLETAGWVTRIEDSVNCCHAVQDKVWIVDPDGCRWEVFVVLDDTPTGKADPDNECCPATHSDVCCTVGSEPCCSEKA</sequence>
<dbReference type="NCBIfam" id="NF041414">
    <property type="entry name" value="ArsI_CadI_VOC"/>
    <property type="match status" value="1"/>
</dbReference>
<dbReference type="InterPro" id="IPR029068">
    <property type="entry name" value="Glyas_Bleomycin-R_OHBP_Dase"/>
</dbReference>
<dbReference type="Proteomes" id="UP001500840">
    <property type="component" value="Unassembled WGS sequence"/>
</dbReference>
<dbReference type="SUPFAM" id="SSF54593">
    <property type="entry name" value="Glyoxalase/Bleomycin resistance protein/Dihydroxybiphenyl dioxygenase"/>
    <property type="match status" value="1"/>
</dbReference>
<comment type="caution">
    <text evidence="2">The sequence shown here is derived from an EMBL/GenBank/DDBJ whole genome shotgun (WGS) entry which is preliminary data.</text>
</comment>
<organism evidence="2 3">
    <name type="scientific">Novipirellula rosea</name>
    <dbReference type="NCBI Taxonomy" id="1031540"/>
    <lineage>
        <taxon>Bacteria</taxon>
        <taxon>Pseudomonadati</taxon>
        <taxon>Planctomycetota</taxon>
        <taxon>Planctomycetia</taxon>
        <taxon>Pirellulales</taxon>
        <taxon>Pirellulaceae</taxon>
        <taxon>Novipirellula</taxon>
    </lineage>
</organism>
<evidence type="ECO:0000313" key="3">
    <source>
        <dbReference type="Proteomes" id="UP001500840"/>
    </source>
</evidence>
<dbReference type="PANTHER" id="PTHR41294">
    <property type="entry name" value="CADMIUM-INDUCED PROTEIN CADI"/>
    <property type="match status" value="1"/>
</dbReference>
<name>A0ABP8M595_9BACT</name>
<dbReference type="InterPro" id="IPR052393">
    <property type="entry name" value="Cadmium-induced_rsp"/>
</dbReference>
<dbReference type="Gene3D" id="3.10.180.10">
    <property type="entry name" value="2,3-Dihydroxybiphenyl 1,2-Dioxygenase, domain 1"/>
    <property type="match status" value="1"/>
</dbReference>
<feature type="domain" description="VOC" evidence="1">
    <location>
        <begin position="12"/>
        <end position="130"/>
    </location>
</feature>
<dbReference type="Pfam" id="PF00903">
    <property type="entry name" value="Glyoxalase"/>
    <property type="match status" value="1"/>
</dbReference>
<accession>A0ABP8M595</accession>
<gene>
    <name evidence="2" type="ORF">GCM10023156_02500</name>
</gene>
<evidence type="ECO:0000313" key="2">
    <source>
        <dbReference type="EMBL" id="GAA4444334.1"/>
    </source>
</evidence>
<dbReference type="InterPro" id="IPR049789">
    <property type="entry name" value="ArsI/CadI-like"/>
</dbReference>
<dbReference type="InterPro" id="IPR004360">
    <property type="entry name" value="Glyas_Fos-R_dOase_dom"/>
</dbReference>
<dbReference type="PROSITE" id="PS51819">
    <property type="entry name" value="VOC"/>
    <property type="match status" value="1"/>
</dbReference>
<keyword evidence="3" id="KW-1185">Reference proteome</keyword>
<dbReference type="InterPro" id="IPR037523">
    <property type="entry name" value="VOC_core"/>
</dbReference>